<evidence type="ECO:0000256" key="1">
    <source>
        <dbReference type="ARBA" id="ARBA00004613"/>
    </source>
</evidence>
<dbReference type="InterPro" id="IPR018511">
    <property type="entry name" value="Hemolysin-typ_Ca-bd_CS"/>
</dbReference>
<reference evidence="4 5" key="1">
    <citation type="submission" date="2016-10" db="EMBL/GenBank/DDBJ databases">
        <authorList>
            <person name="de Groot N.N."/>
        </authorList>
    </citation>
    <scope>NUCLEOTIDE SEQUENCE [LARGE SCALE GENOMIC DNA]</scope>
    <source>
        <strain evidence="4 5">CPCC 202699</strain>
    </source>
</reference>
<dbReference type="GO" id="GO:0005576">
    <property type="term" value="C:extracellular region"/>
    <property type="evidence" value="ECO:0007669"/>
    <property type="project" value="UniProtKB-SubCell"/>
</dbReference>
<feature type="chain" id="PRO_5011702191" evidence="3">
    <location>
        <begin position="27"/>
        <end position="404"/>
    </location>
</feature>
<accession>A0A1H3E1H0</accession>
<dbReference type="InterPro" id="IPR050557">
    <property type="entry name" value="RTX_toxin/Mannuronan_C5-epim"/>
</dbReference>
<dbReference type="Gene3D" id="2.150.10.10">
    <property type="entry name" value="Serralysin-like metalloprotease, C-terminal"/>
    <property type="match status" value="3"/>
</dbReference>
<dbReference type="EMBL" id="FNON01000003">
    <property type="protein sequence ID" value="SDX72128.1"/>
    <property type="molecule type" value="Genomic_DNA"/>
</dbReference>
<keyword evidence="5" id="KW-1185">Reference proteome</keyword>
<organism evidence="4 5">
    <name type="scientific">Amycolatopsis xylanica</name>
    <dbReference type="NCBI Taxonomy" id="589385"/>
    <lineage>
        <taxon>Bacteria</taxon>
        <taxon>Bacillati</taxon>
        <taxon>Actinomycetota</taxon>
        <taxon>Actinomycetes</taxon>
        <taxon>Pseudonocardiales</taxon>
        <taxon>Pseudonocardiaceae</taxon>
        <taxon>Amycolatopsis</taxon>
    </lineage>
</organism>
<name>A0A1H3E1H0_9PSEU</name>
<dbReference type="SUPFAM" id="SSF51120">
    <property type="entry name" value="beta-Roll"/>
    <property type="match status" value="2"/>
</dbReference>
<sequence length="404" mass="39628">MRRRWMTALAACATVAALAVPVPALAAGTCNGLPVTITGTSGNDTIVGTAGNDVIAAGAGNDVIFGLEGDDTVCGGTGDDRFDSGPGRDTFVAEARPDGRDTIVARTDSFEDTVTYAARTTAVTLSPDGVANDGTPGEGDNISDVNAVIGGSGNDTLTDSPVGQHALSGGPGNDKITGHFSLFGGPGDDTLTIPAGSGSALAKGNDGNDRITNGGLRSNLTGDNGDDTIIGGNGGDVIFGGNGDDVLIGGTGADSIFGEAGNDQIAGGLGDDDISGGDGDDIFIATIKRDGADGFFGGAGVDTADYSARNNLATGTILSLSLDGVFGNDGEPGEGDTLGGDVENVKGGVGRNFIVGNALANNLRGGQSADFIVGADGIGGNDVIDGVLTGNICSFDPGDTVTNC</sequence>
<dbReference type="OrthoDB" id="3281695at2"/>
<gene>
    <name evidence="4" type="ORF">SAMN05421504_103605</name>
</gene>
<evidence type="ECO:0000256" key="2">
    <source>
        <dbReference type="ARBA" id="ARBA00022525"/>
    </source>
</evidence>
<evidence type="ECO:0000256" key="3">
    <source>
        <dbReference type="SAM" id="SignalP"/>
    </source>
</evidence>
<dbReference type="InterPro" id="IPR001343">
    <property type="entry name" value="Hemolysn_Ca-bd"/>
</dbReference>
<dbReference type="PRINTS" id="PR00313">
    <property type="entry name" value="CABNDNGRPT"/>
</dbReference>
<feature type="signal peptide" evidence="3">
    <location>
        <begin position="1"/>
        <end position="26"/>
    </location>
</feature>
<protein>
    <submittedName>
        <fullName evidence="4">Hemolysin-type calcium-binding repeat-containing protein</fullName>
    </submittedName>
</protein>
<dbReference type="RefSeq" id="WP_091289655.1">
    <property type="nucleotide sequence ID" value="NZ_FNON01000003.1"/>
</dbReference>
<evidence type="ECO:0000313" key="5">
    <source>
        <dbReference type="Proteomes" id="UP000199515"/>
    </source>
</evidence>
<keyword evidence="2" id="KW-0964">Secreted</keyword>
<dbReference type="Pfam" id="PF00353">
    <property type="entry name" value="HemolysinCabind"/>
    <property type="match status" value="5"/>
</dbReference>
<keyword evidence="3" id="KW-0732">Signal</keyword>
<dbReference type="PANTHER" id="PTHR38340">
    <property type="entry name" value="S-LAYER PROTEIN"/>
    <property type="match status" value="1"/>
</dbReference>
<dbReference type="PROSITE" id="PS00330">
    <property type="entry name" value="HEMOLYSIN_CALCIUM"/>
    <property type="match status" value="3"/>
</dbReference>
<proteinExistence type="predicted"/>
<dbReference type="STRING" id="589385.SAMN05421504_103605"/>
<dbReference type="GO" id="GO:0005509">
    <property type="term" value="F:calcium ion binding"/>
    <property type="evidence" value="ECO:0007669"/>
    <property type="project" value="InterPro"/>
</dbReference>
<dbReference type="InterPro" id="IPR011049">
    <property type="entry name" value="Serralysin-like_metalloprot_C"/>
</dbReference>
<dbReference type="AlphaFoldDB" id="A0A1H3E1H0"/>
<evidence type="ECO:0000313" key="4">
    <source>
        <dbReference type="EMBL" id="SDX72128.1"/>
    </source>
</evidence>
<dbReference type="Proteomes" id="UP000199515">
    <property type="component" value="Unassembled WGS sequence"/>
</dbReference>
<dbReference type="PANTHER" id="PTHR38340:SF1">
    <property type="entry name" value="S-LAYER PROTEIN"/>
    <property type="match status" value="1"/>
</dbReference>
<comment type="subcellular location">
    <subcellularLocation>
        <location evidence="1">Secreted</location>
    </subcellularLocation>
</comment>